<sequence length="370" mass="39686">MSPIIYWCIPFPGVIQYICNSLLLFISCFSRYPEVDILPRRIAYKRIFLLAVLVLLTLALVKYTAYGRLSVSPVEAALRDALSPVQGLATQVGHRLKGLVSFPFDVVGMTRRNHELSENLKKAEGQLRQLEEYRLENQRLQKLLDFHSNTAQAMGFELTNAAVISRDPGNWFGMLRINKGSDQGIQKNMTVLSPEGLVGRISSVSADTAEVLLITDPRSGVGALIQENRTPGLVEGVSPATGQIRMVHIPTGALVKKNQVVITAGMGSLYLKGIPVGTVSTVGRESSGLFKSATLVPFVDFDRLEEVMVITSSGAPGSKVSLADIPPPWGQAEKSGGSPGTVRAGESASDGKAPVKETSAEKNGGGQPAT</sequence>
<reference evidence="10" key="1">
    <citation type="submission" date="2018-02" db="EMBL/GenBank/DDBJ databases">
        <title>Genome sequence of Desulfocucumis palustris strain NAW-5.</title>
        <authorList>
            <person name="Watanabe M."/>
            <person name="Kojima H."/>
            <person name="Fukui M."/>
        </authorList>
    </citation>
    <scope>NUCLEOTIDE SEQUENCE [LARGE SCALE GENOMIC DNA]</scope>
    <source>
        <strain evidence="10">NAW-5</strain>
    </source>
</reference>
<dbReference type="Gene3D" id="2.40.10.340">
    <property type="entry name" value="Rod shape-determining protein MreC, domain 1"/>
    <property type="match status" value="1"/>
</dbReference>
<organism evidence="9 10">
    <name type="scientific">Desulfocucumis palustris</name>
    <dbReference type="NCBI Taxonomy" id="1898651"/>
    <lineage>
        <taxon>Bacteria</taxon>
        <taxon>Bacillati</taxon>
        <taxon>Bacillota</taxon>
        <taxon>Clostridia</taxon>
        <taxon>Eubacteriales</taxon>
        <taxon>Desulfocucumaceae</taxon>
        <taxon>Desulfocucumis</taxon>
    </lineage>
</organism>
<dbReference type="OrthoDB" id="9792313at2"/>
<gene>
    <name evidence="9" type="ORF">DCCM_4012</name>
</gene>
<dbReference type="InterPro" id="IPR007221">
    <property type="entry name" value="MreC"/>
</dbReference>
<keyword evidence="5" id="KW-0175">Coiled coil</keyword>
<dbReference type="InterPro" id="IPR042175">
    <property type="entry name" value="Cell/Rod_MreC_2"/>
</dbReference>
<dbReference type="NCBIfam" id="TIGR00219">
    <property type="entry name" value="mreC"/>
    <property type="match status" value="1"/>
</dbReference>
<evidence type="ECO:0000313" key="9">
    <source>
        <dbReference type="EMBL" id="GBF34892.1"/>
    </source>
</evidence>
<evidence type="ECO:0000256" key="2">
    <source>
        <dbReference type="ARBA" id="ARBA00013855"/>
    </source>
</evidence>
<keyword evidence="7" id="KW-0472">Membrane</keyword>
<evidence type="ECO:0000313" key="10">
    <source>
        <dbReference type="Proteomes" id="UP000239549"/>
    </source>
</evidence>
<keyword evidence="7" id="KW-1133">Transmembrane helix</keyword>
<evidence type="ECO:0000259" key="8">
    <source>
        <dbReference type="Pfam" id="PF04085"/>
    </source>
</evidence>
<evidence type="ECO:0000256" key="1">
    <source>
        <dbReference type="ARBA" id="ARBA00009369"/>
    </source>
</evidence>
<keyword evidence="10" id="KW-1185">Reference proteome</keyword>
<evidence type="ECO:0000256" key="3">
    <source>
        <dbReference type="ARBA" id="ARBA00022960"/>
    </source>
</evidence>
<evidence type="ECO:0000256" key="5">
    <source>
        <dbReference type="SAM" id="Coils"/>
    </source>
</evidence>
<protein>
    <recommendedName>
        <fullName evidence="2">Cell shape-determining protein MreC</fullName>
    </recommendedName>
    <alternativeName>
        <fullName evidence="4">Cell shape protein MreC</fullName>
    </alternativeName>
</protein>
<feature type="transmembrane region" description="Helical" evidence="7">
    <location>
        <begin position="6"/>
        <end position="26"/>
    </location>
</feature>
<name>A0A2L2XFI2_9FIRM</name>
<dbReference type="AlphaFoldDB" id="A0A2L2XFI2"/>
<dbReference type="GO" id="GO:0008360">
    <property type="term" value="P:regulation of cell shape"/>
    <property type="evidence" value="ECO:0007669"/>
    <property type="project" value="UniProtKB-KW"/>
</dbReference>
<dbReference type="Proteomes" id="UP000239549">
    <property type="component" value="Unassembled WGS sequence"/>
</dbReference>
<feature type="region of interest" description="Disordered" evidence="6">
    <location>
        <begin position="315"/>
        <end position="370"/>
    </location>
</feature>
<feature type="domain" description="Rod shape-determining protein MreC beta-barrel core" evidence="8">
    <location>
        <begin position="163"/>
        <end position="310"/>
    </location>
</feature>
<evidence type="ECO:0000256" key="4">
    <source>
        <dbReference type="ARBA" id="ARBA00032089"/>
    </source>
</evidence>
<feature type="coiled-coil region" evidence="5">
    <location>
        <begin position="106"/>
        <end position="150"/>
    </location>
</feature>
<dbReference type="InterPro" id="IPR055342">
    <property type="entry name" value="MreC_beta-barrel_core"/>
</dbReference>
<keyword evidence="3" id="KW-0133">Cell shape</keyword>
<dbReference type="PANTHER" id="PTHR34138">
    <property type="entry name" value="CELL SHAPE-DETERMINING PROTEIN MREC"/>
    <property type="match status" value="1"/>
</dbReference>
<evidence type="ECO:0000256" key="6">
    <source>
        <dbReference type="SAM" id="MobiDB-lite"/>
    </source>
</evidence>
<dbReference type="PANTHER" id="PTHR34138:SF1">
    <property type="entry name" value="CELL SHAPE-DETERMINING PROTEIN MREC"/>
    <property type="match status" value="1"/>
</dbReference>
<dbReference type="InterPro" id="IPR042177">
    <property type="entry name" value="Cell/Rod_1"/>
</dbReference>
<proteinExistence type="inferred from homology"/>
<dbReference type="Pfam" id="PF04085">
    <property type="entry name" value="MreC"/>
    <property type="match status" value="1"/>
</dbReference>
<dbReference type="GO" id="GO:0005886">
    <property type="term" value="C:plasma membrane"/>
    <property type="evidence" value="ECO:0007669"/>
    <property type="project" value="TreeGrafter"/>
</dbReference>
<comment type="caution">
    <text evidence="9">The sequence shown here is derived from an EMBL/GenBank/DDBJ whole genome shotgun (WGS) entry which is preliminary data.</text>
</comment>
<accession>A0A2L2XFI2</accession>
<keyword evidence="7" id="KW-0812">Transmembrane</keyword>
<feature type="transmembrane region" description="Helical" evidence="7">
    <location>
        <begin position="47"/>
        <end position="66"/>
    </location>
</feature>
<comment type="similarity">
    <text evidence="1">Belongs to the MreC family.</text>
</comment>
<dbReference type="Gene3D" id="2.40.10.350">
    <property type="entry name" value="Rod shape-determining protein MreC, domain 2"/>
    <property type="match status" value="1"/>
</dbReference>
<evidence type="ECO:0000256" key="7">
    <source>
        <dbReference type="SAM" id="Phobius"/>
    </source>
</evidence>
<dbReference type="EMBL" id="BFAV01000153">
    <property type="protein sequence ID" value="GBF34892.1"/>
    <property type="molecule type" value="Genomic_DNA"/>
</dbReference>